<comment type="caution">
    <text evidence="6">The sequence shown here is derived from an EMBL/GenBank/DDBJ whole genome shotgun (WGS) entry which is preliminary data.</text>
</comment>
<keyword evidence="4 6" id="KW-0560">Oxidoreductase</keyword>
<dbReference type="SUPFAM" id="SSF56645">
    <property type="entry name" value="Acyl-CoA dehydrogenase NM domain-like"/>
    <property type="match status" value="1"/>
</dbReference>
<dbReference type="Gene3D" id="1.20.140.10">
    <property type="entry name" value="Butyryl-CoA Dehydrogenase, subunit A, domain 3"/>
    <property type="match status" value="1"/>
</dbReference>
<dbReference type="Pfam" id="PF00441">
    <property type="entry name" value="Acyl-CoA_dh_1"/>
    <property type="match status" value="1"/>
</dbReference>
<gene>
    <name evidence="6" type="ORF">ABIE13_000462</name>
</gene>
<keyword evidence="3" id="KW-0274">FAD</keyword>
<dbReference type="InterPro" id="IPR009100">
    <property type="entry name" value="AcylCoA_DH/oxidase_NM_dom_sf"/>
</dbReference>
<name>A0ABV2Q2W4_9BURK</name>
<protein>
    <submittedName>
        <fullName evidence="6">Acyl-CoA dehydrogenase</fullName>
        <ecNumber evidence="6">1.3.8.7</ecNumber>
    </submittedName>
</protein>
<evidence type="ECO:0000259" key="5">
    <source>
        <dbReference type="Pfam" id="PF00441"/>
    </source>
</evidence>
<reference evidence="6 7" key="1">
    <citation type="submission" date="2024-06" db="EMBL/GenBank/DDBJ databases">
        <title>Sorghum-associated microbial communities from plants grown in Nebraska, USA.</title>
        <authorList>
            <person name="Schachtman D."/>
        </authorList>
    </citation>
    <scope>NUCLEOTIDE SEQUENCE [LARGE SCALE GENOMIC DNA]</scope>
    <source>
        <strain evidence="6 7">2709</strain>
    </source>
</reference>
<sequence>MSELNDIVVESATRLFSDACTADLYDGLEGGGWPADLWRLATDTGLTSAIDTESDGGRCLPLDLLTALARAAGAKAAPIPIVETLLGQFALKAAGLAVPDGPLAFGPVLTTDVLALERRGADWLLSGDLHRIPWGRHVHAVVAVARCGQSHATVCIPRPTPSSLGQNYAGEPRDNFVFDAWPLAAASVGEEGRGLDADTLYFHAALWRSAQMAGAMQTALDLSLRYSMEREQFGRPIGKFQAVQQQMAMMASQVAAGAAAVEAAVAAAADGHQAGLAVAATKARVSEAAGHVVAISHQVHGAMGFTREHALHRSTRRLMAWRDEFGSEAEWSAWIGRTVAGIGGDQLWSFVTAAQDFPSANSFRLNHHA</sequence>
<evidence type="ECO:0000256" key="2">
    <source>
        <dbReference type="ARBA" id="ARBA00022630"/>
    </source>
</evidence>
<comment type="similarity">
    <text evidence="1">Belongs to the acyl-CoA dehydrogenase family.</text>
</comment>
<dbReference type="RefSeq" id="WP_354440761.1">
    <property type="nucleotide sequence ID" value="NZ_JBEPSH010000001.1"/>
</dbReference>
<evidence type="ECO:0000256" key="3">
    <source>
        <dbReference type="ARBA" id="ARBA00022827"/>
    </source>
</evidence>
<dbReference type="PANTHER" id="PTHR43884">
    <property type="entry name" value="ACYL-COA DEHYDROGENASE"/>
    <property type="match status" value="1"/>
</dbReference>
<dbReference type="InterPro" id="IPR036250">
    <property type="entry name" value="AcylCo_DH-like_C"/>
</dbReference>
<dbReference type="Proteomes" id="UP001549320">
    <property type="component" value="Unassembled WGS sequence"/>
</dbReference>
<dbReference type="EMBL" id="JBEPSH010000001">
    <property type="protein sequence ID" value="MET4575365.1"/>
    <property type="molecule type" value="Genomic_DNA"/>
</dbReference>
<evidence type="ECO:0000313" key="7">
    <source>
        <dbReference type="Proteomes" id="UP001549320"/>
    </source>
</evidence>
<evidence type="ECO:0000256" key="1">
    <source>
        <dbReference type="ARBA" id="ARBA00009347"/>
    </source>
</evidence>
<feature type="domain" description="Acyl-CoA dehydrogenase/oxidase C-terminal" evidence="5">
    <location>
        <begin position="208"/>
        <end position="321"/>
    </location>
</feature>
<accession>A0ABV2Q2W4</accession>
<organism evidence="6 7">
    <name type="scientific">Ottowia thiooxydans</name>
    <dbReference type="NCBI Taxonomy" id="219182"/>
    <lineage>
        <taxon>Bacteria</taxon>
        <taxon>Pseudomonadati</taxon>
        <taxon>Pseudomonadota</taxon>
        <taxon>Betaproteobacteria</taxon>
        <taxon>Burkholderiales</taxon>
        <taxon>Comamonadaceae</taxon>
        <taxon>Ottowia</taxon>
    </lineage>
</organism>
<keyword evidence="2" id="KW-0285">Flavoprotein</keyword>
<evidence type="ECO:0000256" key="4">
    <source>
        <dbReference type="ARBA" id="ARBA00023002"/>
    </source>
</evidence>
<dbReference type="SUPFAM" id="SSF47203">
    <property type="entry name" value="Acyl-CoA dehydrogenase C-terminal domain-like"/>
    <property type="match status" value="1"/>
</dbReference>
<keyword evidence="7" id="KW-1185">Reference proteome</keyword>
<dbReference type="GO" id="GO:0070991">
    <property type="term" value="F:medium-chain fatty acyl-CoA dehydrogenase activity"/>
    <property type="evidence" value="ECO:0007669"/>
    <property type="project" value="UniProtKB-EC"/>
</dbReference>
<proteinExistence type="inferred from homology"/>
<dbReference type="InterPro" id="IPR009075">
    <property type="entry name" value="AcylCo_DH/oxidase_C"/>
</dbReference>
<dbReference type="EC" id="1.3.8.7" evidence="6"/>
<evidence type="ECO:0000313" key="6">
    <source>
        <dbReference type="EMBL" id="MET4575365.1"/>
    </source>
</evidence>
<dbReference type="PANTHER" id="PTHR43884:SF20">
    <property type="entry name" value="ACYL-COA DEHYDROGENASE FADE28"/>
    <property type="match status" value="1"/>
</dbReference>